<protein>
    <recommendedName>
        <fullName evidence="1">Glycosyltransferase 2-like domain-containing protein</fullName>
    </recommendedName>
</protein>
<dbReference type="InterPro" id="IPR029044">
    <property type="entry name" value="Nucleotide-diphossugar_trans"/>
</dbReference>
<keyword evidence="3" id="KW-1185">Reference proteome</keyword>
<dbReference type="SUPFAM" id="SSF53448">
    <property type="entry name" value="Nucleotide-diphospho-sugar transferases"/>
    <property type="match status" value="1"/>
</dbReference>
<name>A0ABY3ZIW3_9RHOB</name>
<proteinExistence type="predicted"/>
<sequence length="234" mass="26448">MSAEHLVTICITMGLRPDVLQQTLESLGPDLRKLPIIGINDFGDAQTSAVFDRLCPHGQRVDLGKQVGHHPAVDAMYAKVRTPYVFHMEDDWEFTRHDFLDDALRLLEAHPDVSSVCFRDTDNFFIEDAARAQIVNEDCAGVSYARMDALSPKWYGYTFNPHLAPLSLWKEVGGFSGFKRESHISRHLRKQGKFTAFLKPGACQHIGFVSVAHKPPSAFKRFKNWLRGRPTPKA</sequence>
<evidence type="ECO:0000313" key="2">
    <source>
        <dbReference type="EMBL" id="UOA13616.1"/>
    </source>
</evidence>
<evidence type="ECO:0000313" key="3">
    <source>
        <dbReference type="Proteomes" id="UP000831019"/>
    </source>
</evidence>
<feature type="domain" description="Glycosyltransferase 2-like" evidence="1">
    <location>
        <begin position="9"/>
        <end position="182"/>
    </location>
</feature>
<accession>A0ABY3ZIW3</accession>
<evidence type="ECO:0000259" key="1">
    <source>
        <dbReference type="Pfam" id="PF00535"/>
    </source>
</evidence>
<dbReference type="Proteomes" id="UP000831019">
    <property type="component" value="Chromosome"/>
</dbReference>
<organism evidence="2 3">
    <name type="scientific">Sulfitobacter dubius</name>
    <dbReference type="NCBI Taxonomy" id="218673"/>
    <lineage>
        <taxon>Bacteria</taxon>
        <taxon>Pseudomonadati</taxon>
        <taxon>Pseudomonadota</taxon>
        <taxon>Alphaproteobacteria</taxon>
        <taxon>Rhodobacterales</taxon>
        <taxon>Roseobacteraceae</taxon>
        <taxon>Sulfitobacter</taxon>
    </lineage>
</organism>
<dbReference type="Gene3D" id="3.90.550.10">
    <property type="entry name" value="Spore Coat Polysaccharide Biosynthesis Protein SpsA, Chain A"/>
    <property type="match status" value="1"/>
</dbReference>
<dbReference type="InterPro" id="IPR001173">
    <property type="entry name" value="Glyco_trans_2-like"/>
</dbReference>
<dbReference type="RefSeq" id="WP_243262151.1">
    <property type="nucleotide sequence ID" value="NZ_CP085144.1"/>
</dbReference>
<reference evidence="3" key="1">
    <citation type="journal article" date="2022" name="Microorganisms">
        <title>Beyond the ABCs#Discovery of Three New Plasmid Types in Rhodobacterales (RepQ, RepY, RepW).</title>
        <authorList>
            <person name="Freese H.M."/>
            <person name="Ringel V."/>
            <person name="Overmann J."/>
            <person name="Petersen J."/>
        </authorList>
    </citation>
    <scope>NUCLEOTIDE SEQUENCE [LARGE SCALE GENOMIC DNA]</scope>
    <source>
        <strain evidence="3">DSM 109990</strain>
    </source>
</reference>
<gene>
    <name evidence="2" type="ORF">DSM109990_00400</name>
</gene>
<dbReference type="EMBL" id="CP085144">
    <property type="protein sequence ID" value="UOA13616.1"/>
    <property type="molecule type" value="Genomic_DNA"/>
</dbReference>
<dbReference type="Pfam" id="PF00535">
    <property type="entry name" value="Glycos_transf_2"/>
    <property type="match status" value="1"/>
</dbReference>